<dbReference type="AlphaFoldDB" id="A0A6J6J4M2"/>
<sequence>MARPGEIFLHINLIATEECFGFALSTVHRLLHGFGIVYNFHATTTATECSLDGNWVTGRCRELCDLLCSCDEIRGSRNDRTTTAQRSTSTRNLVSHFTNGITGRSDEGHTHVGNRIGEVGVLAEESVTRMNSVGATFADGIKNGFGVEVTLGSSLTA</sequence>
<name>A0A6J6J4M2_9ZZZZ</name>
<gene>
    <name evidence="1" type="ORF">UFOPK1960_00727</name>
</gene>
<evidence type="ECO:0000313" key="1">
    <source>
        <dbReference type="EMBL" id="CAB4631841.1"/>
    </source>
</evidence>
<reference evidence="1" key="1">
    <citation type="submission" date="2020-05" db="EMBL/GenBank/DDBJ databases">
        <authorList>
            <person name="Chiriac C."/>
            <person name="Salcher M."/>
            <person name="Ghai R."/>
            <person name="Kavagutti S V."/>
        </authorList>
    </citation>
    <scope>NUCLEOTIDE SEQUENCE</scope>
</reference>
<accession>A0A6J6J4M2</accession>
<protein>
    <submittedName>
        <fullName evidence="1">Unannotated protein</fullName>
    </submittedName>
</protein>
<proteinExistence type="predicted"/>
<organism evidence="1">
    <name type="scientific">freshwater metagenome</name>
    <dbReference type="NCBI Taxonomy" id="449393"/>
    <lineage>
        <taxon>unclassified sequences</taxon>
        <taxon>metagenomes</taxon>
        <taxon>ecological metagenomes</taxon>
    </lineage>
</organism>
<dbReference type="EMBL" id="CAEZVL010000095">
    <property type="protein sequence ID" value="CAB4631841.1"/>
    <property type="molecule type" value="Genomic_DNA"/>
</dbReference>